<keyword evidence="3" id="KW-0732">Signal</keyword>
<gene>
    <name evidence="4" type="primary">LanB2_1</name>
    <name evidence="4" type="ORF">FJT64_026080</name>
</gene>
<evidence type="ECO:0000256" key="3">
    <source>
        <dbReference type="SAM" id="SignalP"/>
    </source>
</evidence>
<dbReference type="EMBL" id="VIIS01001134">
    <property type="protein sequence ID" value="KAF0301707.1"/>
    <property type="molecule type" value="Genomic_DNA"/>
</dbReference>
<feature type="chain" id="PRO_5036168138" evidence="3">
    <location>
        <begin position="20"/>
        <end position="613"/>
    </location>
</feature>
<feature type="region of interest" description="Disordered" evidence="2">
    <location>
        <begin position="487"/>
        <end position="510"/>
    </location>
</feature>
<keyword evidence="5" id="KW-1185">Reference proteome</keyword>
<reference evidence="4 5" key="1">
    <citation type="submission" date="2019-07" db="EMBL/GenBank/DDBJ databases">
        <title>Draft genome assembly of a fouling barnacle, Amphibalanus amphitrite (Darwin, 1854): The first reference genome for Thecostraca.</title>
        <authorList>
            <person name="Kim W."/>
        </authorList>
    </citation>
    <scope>NUCLEOTIDE SEQUENCE [LARGE SCALE GENOMIC DNA]</scope>
    <source>
        <strain evidence="4">SNU_AA5</strain>
        <tissue evidence="4">Soma without cirri and trophi</tissue>
    </source>
</reference>
<name>A0A6A4W342_AMPAM</name>
<feature type="signal peptide" evidence="3">
    <location>
        <begin position="1"/>
        <end position="19"/>
    </location>
</feature>
<evidence type="ECO:0000313" key="5">
    <source>
        <dbReference type="Proteomes" id="UP000440578"/>
    </source>
</evidence>
<feature type="coiled-coil region" evidence="1">
    <location>
        <begin position="563"/>
        <end position="597"/>
    </location>
</feature>
<protein>
    <submittedName>
        <fullName evidence="4">Laminin subunit gamma-1</fullName>
    </submittedName>
</protein>
<accession>A0A6A4W342</accession>
<feature type="coiled-coil region" evidence="1">
    <location>
        <begin position="282"/>
        <end position="309"/>
    </location>
</feature>
<proteinExistence type="predicted"/>
<keyword evidence="1" id="KW-0175">Coiled coil</keyword>
<dbReference type="EMBL" id="VIIS01001134">
    <property type="protein sequence ID" value="KAF0301706.1"/>
    <property type="molecule type" value="Genomic_DNA"/>
</dbReference>
<sequence length="613" mass="66592">MRLTAQLLSAALLVLACRSAQNPDCPPCYTLVQEAVDAHRAKLEQLSALIRNVTDSPSLPDDRQFEERLQEVVLATRQLLESAQTATSGERSPLQLLGDLQVRLDEVRELAGQIVTHTEQARLVAGQGERNVSDVEQLLDRLDKTVKETLEFLERDGADALSRAIEQSKQFGIQSGRMSEIAREARRLADQHEAQAANVSATAVSAVNNATDAYELARQAVGQQRNFSNEMQLLETSLGSLEQLVTLTRQQAAEARRDAGDAADSAISVYTEAKAAVPDVDVDGLKRRADELRAQTQRLSADLEALTAEHGPLLGQLEADVSSVSELLARGLVQQQQADELMAAVDAARDKAVKAVTAGEQTLEDARGTLETLQGFDRSVQESRQLAAAALQQVADIADQIGQAERQTADARAALQGAETNADDARDIAAAAETMAEQAQSEATAIQAESAATKGRAAALRQEAADQAVRLDDTAADVELYERQLEQDTRQARDARQKANEASSAAQRASERVHKALEEVRLIEVALREAAGTSIAAADLDVLERRLEQAESAMAAEQLPSRIDALRTNRTEQQRMVDDYEQQLEELRAEVANIQDMADSLPTECYARVKLEP</sequence>
<feature type="compositionally biased region" description="Basic and acidic residues" evidence="2">
    <location>
        <begin position="487"/>
        <end position="499"/>
    </location>
</feature>
<dbReference type="PROSITE" id="PS51257">
    <property type="entry name" value="PROKAR_LIPOPROTEIN"/>
    <property type="match status" value="1"/>
</dbReference>
<evidence type="ECO:0000256" key="1">
    <source>
        <dbReference type="SAM" id="Coils"/>
    </source>
</evidence>
<dbReference type="Proteomes" id="UP000440578">
    <property type="component" value="Unassembled WGS sequence"/>
</dbReference>
<organism evidence="4 5">
    <name type="scientific">Amphibalanus amphitrite</name>
    <name type="common">Striped barnacle</name>
    <name type="synonym">Balanus amphitrite</name>
    <dbReference type="NCBI Taxonomy" id="1232801"/>
    <lineage>
        <taxon>Eukaryota</taxon>
        <taxon>Metazoa</taxon>
        <taxon>Ecdysozoa</taxon>
        <taxon>Arthropoda</taxon>
        <taxon>Crustacea</taxon>
        <taxon>Multicrustacea</taxon>
        <taxon>Cirripedia</taxon>
        <taxon>Thoracica</taxon>
        <taxon>Thoracicalcarea</taxon>
        <taxon>Balanomorpha</taxon>
        <taxon>Balanoidea</taxon>
        <taxon>Balanidae</taxon>
        <taxon>Amphibalaninae</taxon>
        <taxon>Amphibalanus</taxon>
    </lineage>
</organism>
<evidence type="ECO:0000313" key="4">
    <source>
        <dbReference type="EMBL" id="KAF0301706.1"/>
    </source>
</evidence>
<dbReference type="OrthoDB" id="430826at2759"/>
<dbReference type="AlphaFoldDB" id="A0A6A4W342"/>
<comment type="caution">
    <text evidence="4">The sequence shown here is derived from an EMBL/GenBank/DDBJ whole genome shotgun (WGS) entry which is preliminary data.</text>
</comment>
<evidence type="ECO:0000256" key="2">
    <source>
        <dbReference type="SAM" id="MobiDB-lite"/>
    </source>
</evidence>